<dbReference type="GO" id="GO:0005794">
    <property type="term" value="C:Golgi apparatus"/>
    <property type="evidence" value="ECO:0007669"/>
    <property type="project" value="UniProtKB-SubCell"/>
</dbReference>
<evidence type="ECO:0000256" key="10">
    <source>
        <dbReference type="SAM" id="MobiDB-lite"/>
    </source>
</evidence>
<dbReference type="Proteomes" id="UP001280581">
    <property type="component" value="Unassembled WGS sequence"/>
</dbReference>
<comment type="similarity">
    <text evidence="3 9">Belongs to the nonaspanin (TM9SF) (TC 9.A.2) family.</text>
</comment>
<dbReference type="GO" id="GO:0016020">
    <property type="term" value="C:membrane"/>
    <property type="evidence" value="ECO:0007669"/>
    <property type="project" value="UniProtKB-SubCell"/>
</dbReference>
<dbReference type="PANTHER" id="PTHR10766:SF55">
    <property type="entry name" value="TRANSMEMBRANE 9 SUPERFAMILY MEMBER 4"/>
    <property type="match status" value="1"/>
</dbReference>
<name>A0AAN6RFB9_9PLEO</name>
<accession>A0AAN6RFB9</accession>
<keyword evidence="5" id="KW-0732">Signal</keyword>
<sequence length="684" mass="75839">MLAASRYGMIAWALFALSHAFYIPGVTYKSYRDGEMIPLLVNKVYSDESELQYAYNELPFACPPSGRTKTGRFASGASISLNLGEVLRGDRITVSDYELRMGQDEEARFLCEKEVDAAGIQRTRLLIQNNYRAEWIVDNLPGATSFLSTDKTRKYYAAGFKMGEVVRKEGEIPEFAIHNHVTLVIRYNRAPGKDGEKGKKVIVGFEVFPKSISADGRTKEGIPKDTQGTTHPMILTVPSNTTDVRDTPGASIKIPFSYSVYFREDETLEWKNRWDMYFVASDDSSNVHWLAILNSLVIAGLLTAVVAVILARTIRGELKDDTIKLKSTRKKSTSTPNKGSGLLGPINDLEAEADITDEDDQELTGWKLIHGDVFRPPRYAGLLSALVGSGIQLLFATIGILILSAVGILNPSFRGGYISVGIGLWLFAGLFSGYFSSRLYATFGLHAWQSNVLRTASLVPGLVFAALFILNLFVWIQASSTALPFTTLLALLALWVFVQVPLVYIGGWYGYTQAGSWSAPIKANAIPRQIPDGGWYTGSIRPILLAGLVPFLVVFIELMFVLKSLWLDKSGYYYVFGFLSLVGLITVLTVVEITVVAVYLQLCAENYHWYWHSFLAGSSSALWIFAYLAYYFFSKLHISGFVSSFLFFAYGALACAVYGLLVGTVGFWSAWLFVRRIYGAVKVD</sequence>
<keyword evidence="6 9" id="KW-1133">Transmembrane helix</keyword>
<evidence type="ECO:0000256" key="1">
    <source>
        <dbReference type="ARBA" id="ARBA00004141"/>
    </source>
</evidence>
<dbReference type="InterPro" id="IPR004240">
    <property type="entry name" value="EMP70"/>
</dbReference>
<feature type="transmembrane region" description="Helical" evidence="9">
    <location>
        <begin position="645"/>
        <end position="674"/>
    </location>
</feature>
<organism evidence="11 12">
    <name type="scientific">Pseudopithomyces chartarum</name>
    <dbReference type="NCBI Taxonomy" id="1892770"/>
    <lineage>
        <taxon>Eukaryota</taxon>
        <taxon>Fungi</taxon>
        <taxon>Dikarya</taxon>
        <taxon>Ascomycota</taxon>
        <taxon>Pezizomycotina</taxon>
        <taxon>Dothideomycetes</taxon>
        <taxon>Pleosporomycetidae</taxon>
        <taxon>Pleosporales</taxon>
        <taxon>Massarineae</taxon>
        <taxon>Didymosphaeriaceae</taxon>
        <taxon>Pseudopithomyces</taxon>
    </lineage>
</organism>
<feature type="transmembrane region" description="Helical" evidence="9">
    <location>
        <begin position="415"/>
        <end position="435"/>
    </location>
</feature>
<evidence type="ECO:0000256" key="9">
    <source>
        <dbReference type="RuleBase" id="RU363079"/>
    </source>
</evidence>
<evidence type="ECO:0000256" key="7">
    <source>
        <dbReference type="ARBA" id="ARBA00023034"/>
    </source>
</evidence>
<feature type="transmembrane region" description="Helical" evidence="9">
    <location>
        <begin position="543"/>
        <end position="566"/>
    </location>
</feature>
<feature type="transmembrane region" description="Helical" evidence="9">
    <location>
        <begin position="488"/>
        <end position="511"/>
    </location>
</feature>
<gene>
    <name evidence="11" type="ORF">GRF29_164g844127</name>
</gene>
<feature type="transmembrane region" description="Helical" evidence="9">
    <location>
        <begin position="289"/>
        <end position="311"/>
    </location>
</feature>
<evidence type="ECO:0000256" key="5">
    <source>
        <dbReference type="ARBA" id="ARBA00022729"/>
    </source>
</evidence>
<keyword evidence="7" id="KW-0333">Golgi apparatus</keyword>
<dbReference type="PANTHER" id="PTHR10766">
    <property type="entry name" value="TRANSMEMBRANE 9 SUPERFAMILY PROTEIN"/>
    <property type="match status" value="1"/>
</dbReference>
<evidence type="ECO:0000313" key="12">
    <source>
        <dbReference type="Proteomes" id="UP001280581"/>
    </source>
</evidence>
<proteinExistence type="inferred from homology"/>
<evidence type="ECO:0000256" key="4">
    <source>
        <dbReference type="ARBA" id="ARBA00022692"/>
    </source>
</evidence>
<feature type="transmembrane region" description="Helical" evidence="9">
    <location>
        <begin position="614"/>
        <end position="633"/>
    </location>
</feature>
<evidence type="ECO:0000256" key="8">
    <source>
        <dbReference type="ARBA" id="ARBA00023136"/>
    </source>
</evidence>
<evidence type="ECO:0000256" key="3">
    <source>
        <dbReference type="ARBA" id="ARBA00005227"/>
    </source>
</evidence>
<keyword evidence="8 9" id="KW-0472">Membrane</keyword>
<dbReference type="EMBL" id="WVTA01000015">
    <property type="protein sequence ID" value="KAK3201833.1"/>
    <property type="molecule type" value="Genomic_DNA"/>
</dbReference>
<dbReference type="AlphaFoldDB" id="A0AAN6RFB9"/>
<evidence type="ECO:0000313" key="11">
    <source>
        <dbReference type="EMBL" id="KAK3201833.1"/>
    </source>
</evidence>
<protein>
    <recommendedName>
        <fullName evidence="9">Transmembrane 9 superfamily member</fullName>
    </recommendedName>
</protein>
<comment type="subcellular location">
    <subcellularLocation>
        <location evidence="2">Golgi apparatus</location>
    </subcellularLocation>
    <subcellularLocation>
        <location evidence="1">Membrane</location>
        <topology evidence="1">Multi-pass membrane protein</topology>
    </subcellularLocation>
</comment>
<feature type="transmembrane region" description="Helical" evidence="9">
    <location>
        <begin position="456"/>
        <end position="476"/>
    </location>
</feature>
<feature type="transmembrane region" description="Helical" evidence="9">
    <location>
        <begin position="382"/>
        <end position="409"/>
    </location>
</feature>
<dbReference type="Pfam" id="PF02990">
    <property type="entry name" value="EMP70"/>
    <property type="match status" value="1"/>
</dbReference>
<keyword evidence="4 9" id="KW-0812">Transmembrane</keyword>
<evidence type="ECO:0000256" key="6">
    <source>
        <dbReference type="ARBA" id="ARBA00022989"/>
    </source>
</evidence>
<feature type="transmembrane region" description="Helical" evidence="9">
    <location>
        <begin position="572"/>
        <end position="602"/>
    </location>
</feature>
<evidence type="ECO:0000256" key="2">
    <source>
        <dbReference type="ARBA" id="ARBA00004555"/>
    </source>
</evidence>
<keyword evidence="12" id="KW-1185">Reference proteome</keyword>
<reference evidence="11 12" key="1">
    <citation type="submission" date="2021-02" db="EMBL/GenBank/DDBJ databases">
        <title>Genome assembly of Pseudopithomyces chartarum.</title>
        <authorList>
            <person name="Jauregui R."/>
            <person name="Singh J."/>
            <person name="Voisey C."/>
        </authorList>
    </citation>
    <scope>NUCLEOTIDE SEQUENCE [LARGE SCALE GENOMIC DNA]</scope>
    <source>
        <strain evidence="11 12">AGR01</strain>
    </source>
</reference>
<comment type="caution">
    <text evidence="11">The sequence shown here is derived from an EMBL/GenBank/DDBJ whole genome shotgun (WGS) entry which is preliminary data.</text>
</comment>
<dbReference type="GO" id="GO:0072657">
    <property type="term" value="P:protein localization to membrane"/>
    <property type="evidence" value="ECO:0007669"/>
    <property type="project" value="TreeGrafter"/>
</dbReference>
<feature type="region of interest" description="Disordered" evidence="10">
    <location>
        <begin position="216"/>
        <end position="240"/>
    </location>
</feature>